<dbReference type="EMBL" id="BAAARN010000001">
    <property type="protein sequence ID" value="GAA2732780.1"/>
    <property type="molecule type" value="Genomic_DNA"/>
</dbReference>
<gene>
    <name evidence="2" type="ORF">GCM10009867_09440</name>
</gene>
<protein>
    <recommendedName>
        <fullName evidence="1">SET domain-containing protein</fullName>
    </recommendedName>
</protein>
<dbReference type="InterPro" id="IPR046341">
    <property type="entry name" value="SET_dom_sf"/>
</dbReference>
<keyword evidence="3" id="KW-1185">Reference proteome</keyword>
<sequence>MRRPYAACAGFAAHRAYCAAMAVEQQVSAIAGRGWFTTDGLRRGDVVAADPNGLNHSCDPTLAWSTEGDGLVAFRDVEPGEELTIDYATSTTDPDLLVRCHCETYRCRQLVTGDDWQIPQVRLRYAGHLAPVVQRAVDALT</sequence>
<dbReference type="SUPFAM" id="SSF82199">
    <property type="entry name" value="SET domain"/>
    <property type="match status" value="1"/>
</dbReference>
<dbReference type="Pfam" id="PF00856">
    <property type="entry name" value="SET"/>
    <property type="match status" value="1"/>
</dbReference>
<evidence type="ECO:0000313" key="2">
    <source>
        <dbReference type="EMBL" id="GAA2732780.1"/>
    </source>
</evidence>
<evidence type="ECO:0000259" key="1">
    <source>
        <dbReference type="Pfam" id="PF00856"/>
    </source>
</evidence>
<name>A0ABN3ULB5_9MICO</name>
<dbReference type="InterPro" id="IPR001214">
    <property type="entry name" value="SET_dom"/>
</dbReference>
<comment type="caution">
    <text evidence="2">The sequence shown here is derived from an EMBL/GenBank/DDBJ whole genome shotgun (WGS) entry which is preliminary data.</text>
</comment>
<reference evidence="2 3" key="1">
    <citation type="journal article" date="2019" name="Int. J. Syst. Evol. Microbiol.">
        <title>The Global Catalogue of Microorganisms (GCM) 10K type strain sequencing project: providing services to taxonomists for standard genome sequencing and annotation.</title>
        <authorList>
            <consortium name="The Broad Institute Genomics Platform"/>
            <consortium name="The Broad Institute Genome Sequencing Center for Infectious Disease"/>
            <person name="Wu L."/>
            <person name="Ma J."/>
        </authorList>
    </citation>
    <scope>NUCLEOTIDE SEQUENCE [LARGE SCALE GENOMIC DNA]</scope>
    <source>
        <strain evidence="2 3">JCM 16378</strain>
    </source>
</reference>
<evidence type="ECO:0000313" key="3">
    <source>
        <dbReference type="Proteomes" id="UP001501326"/>
    </source>
</evidence>
<proteinExistence type="predicted"/>
<dbReference type="Proteomes" id="UP001501326">
    <property type="component" value="Unassembled WGS sequence"/>
</dbReference>
<dbReference type="Gene3D" id="2.170.270.10">
    <property type="entry name" value="SET domain"/>
    <property type="match status" value="1"/>
</dbReference>
<accession>A0ABN3ULB5</accession>
<organism evidence="2 3">
    <name type="scientific">Pedococcus aerophilus</name>
    <dbReference type="NCBI Taxonomy" id="436356"/>
    <lineage>
        <taxon>Bacteria</taxon>
        <taxon>Bacillati</taxon>
        <taxon>Actinomycetota</taxon>
        <taxon>Actinomycetes</taxon>
        <taxon>Micrococcales</taxon>
        <taxon>Intrasporangiaceae</taxon>
        <taxon>Pedococcus</taxon>
    </lineage>
</organism>
<feature type="domain" description="SET" evidence="1">
    <location>
        <begin position="54"/>
        <end position="87"/>
    </location>
</feature>